<proteinExistence type="predicted"/>
<dbReference type="Proteomes" id="UP000239872">
    <property type="component" value="Unassembled WGS sequence"/>
</dbReference>
<dbReference type="EMBL" id="PPSL01000001">
    <property type="protein sequence ID" value="PQJ13024.1"/>
    <property type="molecule type" value="Genomic_DNA"/>
</dbReference>
<dbReference type="OrthoDB" id="677751at2"/>
<keyword evidence="2" id="KW-1185">Reference proteome</keyword>
<evidence type="ECO:0008006" key="3">
    <source>
        <dbReference type="Google" id="ProtNLM"/>
    </source>
</evidence>
<evidence type="ECO:0000313" key="2">
    <source>
        <dbReference type="Proteomes" id="UP000239872"/>
    </source>
</evidence>
<accession>A0A2S7T240</accession>
<name>A0A2S7T240_9BACT</name>
<reference evidence="1 2" key="1">
    <citation type="submission" date="2018-01" db="EMBL/GenBank/DDBJ databases">
        <title>A novel member of the phylum Bacteroidetes isolated from glacier ice.</title>
        <authorList>
            <person name="Liu Q."/>
            <person name="Xin Y.-H."/>
        </authorList>
    </citation>
    <scope>NUCLEOTIDE SEQUENCE [LARGE SCALE GENOMIC DNA]</scope>
    <source>
        <strain evidence="1 2">RB1R16</strain>
    </source>
</reference>
<organism evidence="1 2">
    <name type="scientific">Flavipsychrobacter stenotrophus</name>
    <dbReference type="NCBI Taxonomy" id="2077091"/>
    <lineage>
        <taxon>Bacteria</taxon>
        <taxon>Pseudomonadati</taxon>
        <taxon>Bacteroidota</taxon>
        <taxon>Chitinophagia</taxon>
        <taxon>Chitinophagales</taxon>
        <taxon>Chitinophagaceae</taxon>
        <taxon>Flavipsychrobacter</taxon>
    </lineage>
</organism>
<protein>
    <recommendedName>
        <fullName evidence="3">Addiction module protein</fullName>
    </recommendedName>
</protein>
<dbReference type="AlphaFoldDB" id="A0A2S7T240"/>
<dbReference type="RefSeq" id="WP_105037908.1">
    <property type="nucleotide sequence ID" value="NZ_PPSL01000001.1"/>
</dbReference>
<gene>
    <name evidence="1" type="ORF">CJD36_004575</name>
</gene>
<comment type="caution">
    <text evidence="1">The sequence shown here is derived from an EMBL/GenBank/DDBJ whole genome shotgun (WGS) entry which is preliminary data.</text>
</comment>
<evidence type="ECO:0000313" key="1">
    <source>
        <dbReference type="EMBL" id="PQJ13024.1"/>
    </source>
</evidence>
<sequence>MTITAVKGKLHEYIENIDEKKLQTLYALVENDLEDRSIVYDEVALSSFRSASEDFRSGKIQGIPMEQSIDFLKRKIAEK</sequence>